<comment type="caution">
    <text evidence="1">The sequence shown here is derived from an EMBL/GenBank/DDBJ whole genome shotgun (WGS) entry which is preliminary data.</text>
</comment>
<reference evidence="1 2" key="1">
    <citation type="submission" date="2023-03" db="EMBL/GenBank/DDBJ databases">
        <title>High-quality genome of Scylla paramamosain provides insights in environmental adaptation.</title>
        <authorList>
            <person name="Zhang L."/>
        </authorList>
    </citation>
    <scope>NUCLEOTIDE SEQUENCE [LARGE SCALE GENOMIC DNA]</scope>
    <source>
        <strain evidence="1">LZ_2023a</strain>
        <tissue evidence="1">Muscle</tissue>
    </source>
</reference>
<keyword evidence="2" id="KW-1185">Reference proteome</keyword>
<accession>A0AAW0SS32</accession>
<name>A0AAW0SS32_SCYPA</name>
<protein>
    <submittedName>
        <fullName evidence="1">Uncharacterized protein</fullName>
    </submittedName>
</protein>
<evidence type="ECO:0000313" key="1">
    <source>
        <dbReference type="EMBL" id="KAK8377903.1"/>
    </source>
</evidence>
<dbReference type="Proteomes" id="UP001487740">
    <property type="component" value="Unassembled WGS sequence"/>
</dbReference>
<evidence type="ECO:0000313" key="2">
    <source>
        <dbReference type="Proteomes" id="UP001487740"/>
    </source>
</evidence>
<dbReference type="EMBL" id="JARAKH010000047">
    <property type="protein sequence ID" value="KAK8377903.1"/>
    <property type="molecule type" value="Genomic_DNA"/>
</dbReference>
<sequence length="427" mass="47486">MGRHACKTGPAEQHLFTWLWFGGMSFRTIAKQTRRSPTTVQKWVRRLLGKNVHRSRYYQKAAAAAAATAVIAPKPSYLVMDDAYLHNTLQEFPHIGLSSHCVYGLSNMGFCTCKNTVTSSQPFSGMLVLAWVTPLVLLCSVVTRAGAAGLGMGVLLHPSGGWEEDVAQAAIQVVQRYLTGCYLVLAAPSPSRALPHLIRRLSKVGELVMFLQPCGDAKLLHGNTKKKVFPGTDEVPYFWREVWGSSKATCRTFLLDLTTCGTDTADRVLSWTGLFLQPRTRVIVIGGEQDVEQLFQLSGLRNSLYVVYITRSLSTLNAGTKSTKDMLKTGGVRAMKAYHRCLYCTEQEAKPRLLLRWSLQDGIPDGFEMFGGQAELFMGRKMNIVSLSYYPYIKYKVVQKGSSTKLQFEDSLNTRMLTALAPKLNFT</sequence>
<dbReference type="AlphaFoldDB" id="A0AAW0SS32"/>
<proteinExistence type="predicted"/>
<organism evidence="1 2">
    <name type="scientific">Scylla paramamosain</name>
    <name type="common">Mud crab</name>
    <dbReference type="NCBI Taxonomy" id="85552"/>
    <lineage>
        <taxon>Eukaryota</taxon>
        <taxon>Metazoa</taxon>
        <taxon>Ecdysozoa</taxon>
        <taxon>Arthropoda</taxon>
        <taxon>Crustacea</taxon>
        <taxon>Multicrustacea</taxon>
        <taxon>Malacostraca</taxon>
        <taxon>Eumalacostraca</taxon>
        <taxon>Eucarida</taxon>
        <taxon>Decapoda</taxon>
        <taxon>Pleocyemata</taxon>
        <taxon>Brachyura</taxon>
        <taxon>Eubrachyura</taxon>
        <taxon>Portunoidea</taxon>
        <taxon>Portunidae</taxon>
        <taxon>Portuninae</taxon>
        <taxon>Scylla</taxon>
    </lineage>
</organism>
<gene>
    <name evidence="1" type="ORF">O3P69_014084</name>
</gene>